<dbReference type="RefSeq" id="WP_260191021.1">
    <property type="nucleotide sequence ID" value="NZ_JAFFZE010000009.1"/>
</dbReference>
<dbReference type="SUPFAM" id="SSF51905">
    <property type="entry name" value="FAD/NAD(P)-binding domain"/>
    <property type="match status" value="1"/>
</dbReference>
<evidence type="ECO:0000313" key="2">
    <source>
        <dbReference type="EMBL" id="MCT2583667.1"/>
    </source>
</evidence>
<evidence type="ECO:0000313" key="3">
    <source>
        <dbReference type="Proteomes" id="UP001156441"/>
    </source>
</evidence>
<name>A0ABT2J730_9PSEU</name>
<protein>
    <submittedName>
        <fullName evidence="2">NAD(P)/FAD-dependent oxidoreductase</fullName>
    </submittedName>
</protein>
<dbReference type="InterPro" id="IPR036188">
    <property type="entry name" value="FAD/NAD-bd_sf"/>
</dbReference>
<proteinExistence type="predicted"/>
<dbReference type="Gene3D" id="3.50.50.60">
    <property type="entry name" value="FAD/NAD(P)-binding domain"/>
    <property type="match status" value="1"/>
</dbReference>
<dbReference type="PRINTS" id="PR00420">
    <property type="entry name" value="RNGMNOXGNASE"/>
</dbReference>
<dbReference type="Pfam" id="PF01494">
    <property type="entry name" value="FAD_binding_3"/>
    <property type="match status" value="1"/>
</dbReference>
<gene>
    <name evidence="2" type="ORF">JT362_11115</name>
</gene>
<evidence type="ECO:0000259" key="1">
    <source>
        <dbReference type="Pfam" id="PF01494"/>
    </source>
</evidence>
<dbReference type="PANTHER" id="PTHR42685">
    <property type="entry name" value="GERANYLGERANYL DIPHOSPHATE REDUCTASE"/>
    <property type="match status" value="1"/>
</dbReference>
<organism evidence="2 3">
    <name type="scientific">Actinophytocola gossypii</name>
    <dbReference type="NCBI Taxonomy" id="2812003"/>
    <lineage>
        <taxon>Bacteria</taxon>
        <taxon>Bacillati</taxon>
        <taxon>Actinomycetota</taxon>
        <taxon>Actinomycetes</taxon>
        <taxon>Pseudonocardiales</taxon>
        <taxon>Pseudonocardiaceae</taxon>
    </lineage>
</organism>
<feature type="domain" description="FAD-binding" evidence="1">
    <location>
        <begin position="5"/>
        <end position="333"/>
    </location>
</feature>
<reference evidence="2 3" key="1">
    <citation type="submission" date="2021-02" db="EMBL/GenBank/DDBJ databases">
        <title>Actinophytocola xerophila sp. nov., isolated from soil of cotton cropping field.</title>
        <authorList>
            <person name="Huang R."/>
            <person name="Chen X."/>
            <person name="Ge X."/>
            <person name="Liu W."/>
        </authorList>
    </citation>
    <scope>NUCLEOTIDE SEQUENCE [LARGE SCALE GENOMIC DNA]</scope>
    <source>
        <strain evidence="2 3">S1-96</strain>
    </source>
</reference>
<dbReference type="EMBL" id="JAFFZE010000009">
    <property type="protein sequence ID" value="MCT2583667.1"/>
    <property type="molecule type" value="Genomic_DNA"/>
</dbReference>
<comment type="caution">
    <text evidence="2">The sequence shown here is derived from an EMBL/GenBank/DDBJ whole genome shotgun (WGS) entry which is preliminary data.</text>
</comment>
<dbReference type="InterPro" id="IPR002938">
    <property type="entry name" value="FAD-bd"/>
</dbReference>
<dbReference type="PANTHER" id="PTHR42685:SF22">
    <property type="entry name" value="CONDITIONED MEDIUM FACTOR RECEPTOR 1"/>
    <property type="match status" value="1"/>
</dbReference>
<keyword evidence="3" id="KW-1185">Reference proteome</keyword>
<accession>A0ABT2J730</accession>
<dbReference type="InterPro" id="IPR050407">
    <property type="entry name" value="Geranylgeranyl_reductase"/>
</dbReference>
<dbReference type="Proteomes" id="UP001156441">
    <property type="component" value="Unassembled WGS sequence"/>
</dbReference>
<sequence>MSDNYDVVIVGGGLAGCTAAILMGRSGLDVALLEAHRQPTTYKRMCTTSIRSSALPTLRRIGVDAAIEKAGGVPAHDAFNTPYGWLHVPRMDDCPPHGYNIRRETLDPLMREAAAETAGVDLVLGAKARELTRDRQGRVDGVLAMVDGEARRFGARLVVGADGHSSKIAELAGLPGHRTEPKRFFLFAHYRGVEVPPDRTLSIWLNMPDVVSVGAMDDGHVVLAAMLDKRRLPAERGDREAVLLDAYRNLPDGPDLSRAERATEVLSSRSYPSVTRWRITTPGVALVGDAAMVADPLEGSGCGWAIQGGEWLSDAVADAVRSGHPKRIDQAARRYERTHRFRLFPHQAQIIDLSTRLALSGVMKVVLSASVRDPKVAEKFTSVITRNRSMLKVLTPAFVARALYAAARPGAVRS</sequence>